<organism evidence="2 3">
    <name type="scientific">Dibothriocephalus latus</name>
    <name type="common">Fish tapeworm</name>
    <name type="synonym">Diphyllobothrium latum</name>
    <dbReference type="NCBI Taxonomy" id="60516"/>
    <lineage>
        <taxon>Eukaryota</taxon>
        <taxon>Metazoa</taxon>
        <taxon>Spiralia</taxon>
        <taxon>Lophotrochozoa</taxon>
        <taxon>Platyhelminthes</taxon>
        <taxon>Cestoda</taxon>
        <taxon>Eucestoda</taxon>
        <taxon>Diphyllobothriidea</taxon>
        <taxon>Diphyllobothriidae</taxon>
        <taxon>Dibothriocephalus</taxon>
    </lineage>
</organism>
<accession>A0A3P7N151</accession>
<name>A0A3P7N151_DIBLA</name>
<reference evidence="2 3" key="1">
    <citation type="submission" date="2018-11" db="EMBL/GenBank/DDBJ databases">
        <authorList>
            <consortium name="Pathogen Informatics"/>
        </authorList>
    </citation>
    <scope>NUCLEOTIDE SEQUENCE [LARGE SCALE GENOMIC DNA]</scope>
</reference>
<gene>
    <name evidence="2" type="ORF">DILT_LOCUS15494</name>
</gene>
<dbReference type="SUPFAM" id="SSF52799">
    <property type="entry name" value="(Phosphotyrosine protein) phosphatases II"/>
    <property type="match status" value="1"/>
</dbReference>
<dbReference type="AlphaFoldDB" id="A0A3P7N151"/>
<dbReference type="PANTHER" id="PTHR23339">
    <property type="entry name" value="TYROSINE SPECIFIC PROTEIN PHOSPHATASE AND DUAL SPECIFICITY PROTEIN PHOSPHATASE"/>
    <property type="match status" value="1"/>
</dbReference>
<protein>
    <recommendedName>
        <fullName evidence="1">Tyrosine specific protein phosphatases domain-containing protein</fullName>
    </recommendedName>
</protein>
<sequence>MSYAPPHFSWVTEHVAGFAFPALRENLDYLVNKAHITHLITLCREKPEHIEDFPSLHHHYHPVGGFTEDDLDLVKEIVDIMVDAESKNEKSGVHCQMGMVRTGTILAAYLANKNKVDGITATKQLGKLRRKSLVEGTDAEVVRLYAESLGYS</sequence>
<dbReference type="Proteomes" id="UP000281553">
    <property type="component" value="Unassembled WGS sequence"/>
</dbReference>
<dbReference type="PROSITE" id="PS00383">
    <property type="entry name" value="TYR_PHOSPHATASE_1"/>
    <property type="match status" value="1"/>
</dbReference>
<proteinExistence type="predicted"/>
<dbReference type="InterPro" id="IPR016130">
    <property type="entry name" value="Tyr_Pase_AS"/>
</dbReference>
<dbReference type="Gene3D" id="3.90.190.10">
    <property type="entry name" value="Protein tyrosine phosphatase superfamily"/>
    <property type="match status" value="1"/>
</dbReference>
<dbReference type="OrthoDB" id="432447at2759"/>
<dbReference type="InterPro" id="IPR029021">
    <property type="entry name" value="Prot-tyrosine_phosphatase-like"/>
</dbReference>
<dbReference type="Pfam" id="PF00782">
    <property type="entry name" value="DSPc"/>
    <property type="match status" value="1"/>
</dbReference>
<dbReference type="InterPro" id="IPR050561">
    <property type="entry name" value="PTP"/>
</dbReference>
<dbReference type="InterPro" id="IPR000387">
    <property type="entry name" value="Tyr_Pase_dom"/>
</dbReference>
<evidence type="ECO:0000313" key="2">
    <source>
        <dbReference type="EMBL" id="VDN30193.1"/>
    </source>
</evidence>
<evidence type="ECO:0000259" key="1">
    <source>
        <dbReference type="PROSITE" id="PS50056"/>
    </source>
</evidence>
<feature type="domain" description="Tyrosine specific protein phosphatases" evidence="1">
    <location>
        <begin position="68"/>
        <end position="141"/>
    </location>
</feature>
<dbReference type="PROSITE" id="PS50056">
    <property type="entry name" value="TYR_PHOSPHATASE_2"/>
    <property type="match status" value="1"/>
</dbReference>
<dbReference type="InterPro" id="IPR000340">
    <property type="entry name" value="Dual-sp_phosphatase_cat-dom"/>
</dbReference>
<dbReference type="EMBL" id="UYRU01079542">
    <property type="protein sequence ID" value="VDN30193.1"/>
    <property type="molecule type" value="Genomic_DNA"/>
</dbReference>
<evidence type="ECO:0000313" key="3">
    <source>
        <dbReference type="Proteomes" id="UP000281553"/>
    </source>
</evidence>
<keyword evidence="3" id="KW-1185">Reference proteome</keyword>